<dbReference type="InterPro" id="IPR036662">
    <property type="entry name" value="PTS_EIIA_man-typ_sf"/>
</dbReference>
<evidence type="ECO:0000313" key="11">
    <source>
        <dbReference type="Proteomes" id="UP000051491"/>
    </source>
</evidence>
<evidence type="ECO:0000256" key="1">
    <source>
        <dbReference type="ARBA" id="ARBA00004496"/>
    </source>
</evidence>
<dbReference type="Gene3D" id="3.40.50.510">
    <property type="entry name" value="Phosphotransferase system, mannose-type IIA component"/>
    <property type="match status" value="1"/>
</dbReference>
<dbReference type="AlphaFoldDB" id="A0A0R2K6K9"/>
<dbReference type="RefSeq" id="WP_010498742.1">
    <property type="nucleotide sequence ID" value="NZ_JQBK01000046.1"/>
</dbReference>
<keyword evidence="7" id="KW-0418">Kinase</keyword>
<dbReference type="InterPro" id="IPR004701">
    <property type="entry name" value="PTS_EIIA_man-typ"/>
</dbReference>
<dbReference type="InterPro" id="IPR051471">
    <property type="entry name" value="Bacterial_PTS_sugar_comp"/>
</dbReference>
<dbReference type="Pfam" id="PF03610">
    <property type="entry name" value="EIIA-man"/>
    <property type="match status" value="1"/>
</dbReference>
<evidence type="ECO:0000256" key="4">
    <source>
        <dbReference type="ARBA" id="ARBA00022597"/>
    </source>
</evidence>
<evidence type="ECO:0000313" key="12">
    <source>
        <dbReference type="Proteomes" id="UP000190935"/>
    </source>
</evidence>
<accession>A0A0R2K6K9</accession>
<dbReference type="GO" id="GO:0016301">
    <property type="term" value="F:kinase activity"/>
    <property type="evidence" value="ECO:0007669"/>
    <property type="project" value="UniProtKB-KW"/>
</dbReference>
<comment type="subcellular location">
    <subcellularLocation>
        <location evidence="1">Cytoplasm</location>
    </subcellularLocation>
</comment>
<dbReference type="Proteomes" id="UP000190935">
    <property type="component" value="Chromosome I"/>
</dbReference>
<evidence type="ECO:0000313" key="10">
    <source>
        <dbReference type="EMBL" id="SFV39832.1"/>
    </source>
</evidence>
<dbReference type="Proteomes" id="UP000051491">
    <property type="component" value="Unassembled WGS sequence"/>
</dbReference>
<keyword evidence="5" id="KW-0808">Transferase</keyword>
<dbReference type="STRING" id="89059.LAC1533_0412"/>
<gene>
    <name evidence="9" type="ORF">IV43_GL001512</name>
    <name evidence="10" type="ORF">LAC1533_0412</name>
</gene>
<dbReference type="PATRIC" id="fig|89059.3.peg.1620"/>
<dbReference type="SUPFAM" id="SSF53062">
    <property type="entry name" value="PTS system fructose IIA component-like"/>
    <property type="match status" value="1"/>
</dbReference>
<keyword evidence="3" id="KW-0963">Cytoplasm</keyword>
<evidence type="ECO:0000256" key="3">
    <source>
        <dbReference type="ARBA" id="ARBA00022490"/>
    </source>
</evidence>
<dbReference type="GeneID" id="95348500"/>
<dbReference type="EMBL" id="JQBK01000046">
    <property type="protein sequence ID" value="KRN82949.1"/>
    <property type="molecule type" value="Genomic_DNA"/>
</dbReference>
<evidence type="ECO:0000256" key="7">
    <source>
        <dbReference type="ARBA" id="ARBA00022777"/>
    </source>
</evidence>
<dbReference type="GO" id="GO:0009401">
    <property type="term" value="P:phosphoenolpyruvate-dependent sugar phosphotransferase system"/>
    <property type="evidence" value="ECO:0007669"/>
    <property type="project" value="UniProtKB-KW"/>
</dbReference>
<keyword evidence="4" id="KW-0762">Sugar transport</keyword>
<evidence type="ECO:0000256" key="2">
    <source>
        <dbReference type="ARBA" id="ARBA00022448"/>
    </source>
</evidence>
<dbReference type="GO" id="GO:0016020">
    <property type="term" value="C:membrane"/>
    <property type="evidence" value="ECO:0007669"/>
    <property type="project" value="InterPro"/>
</dbReference>
<feature type="domain" description="PTS EIIA type-4" evidence="8">
    <location>
        <begin position="1"/>
        <end position="122"/>
    </location>
</feature>
<dbReference type="InterPro" id="IPR033887">
    <property type="entry name" value="PTS_IIA_man"/>
</dbReference>
<dbReference type="PROSITE" id="PS51096">
    <property type="entry name" value="PTS_EIIA_TYPE_4"/>
    <property type="match status" value="1"/>
</dbReference>
<reference evidence="9 11" key="1">
    <citation type="journal article" date="2015" name="Genome Announc.">
        <title>Expanding the biotechnology potential of lactobacilli through comparative genomics of 213 strains and associated genera.</title>
        <authorList>
            <person name="Sun Z."/>
            <person name="Harris H.M."/>
            <person name="McCann A."/>
            <person name="Guo C."/>
            <person name="Argimon S."/>
            <person name="Zhang W."/>
            <person name="Yang X."/>
            <person name="Jeffery I.B."/>
            <person name="Cooney J.C."/>
            <person name="Kagawa T.F."/>
            <person name="Liu W."/>
            <person name="Song Y."/>
            <person name="Salvetti E."/>
            <person name="Wrobel A."/>
            <person name="Rasinkangas P."/>
            <person name="Parkhill J."/>
            <person name="Rea M.C."/>
            <person name="O'Sullivan O."/>
            <person name="Ritari J."/>
            <person name="Douillard F.P."/>
            <person name="Paul Ross R."/>
            <person name="Yang R."/>
            <person name="Briner A.E."/>
            <person name="Felis G.E."/>
            <person name="de Vos W.M."/>
            <person name="Barrangou R."/>
            <person name="Klaenhammer T.R."/>
            <person name="Caufield P.W."/>
            <person name="Cui Y."/>
            <person name="Zhang H."/>
            <person name="O'Toole P.W."/>
        </authorList>
    </citation>
    <scope>NUCLEOTIDE SEQUENCE [LARGE SCALE GENOMIC DNA]</scope>
    <source>
        <strain evidence="9 11">DSM 15353</strain>
    </source>
</reference>
<dbReference type="GO" id="GO:0005737">
    <property type="term" value="C:cytoplasm"/>
    <property type="evidence" value="ECO:0007669"/>
    <property type="project" value="UniProtKB-SubCell"/>
</dbReference>
<dbReference type="CDD" id="cd00006">
    <property type="entry name" value="PTS_IIA_man"/>
    <property type="match status" value="1"/>
</dbReference>
<evidence type="ECO:0000256" key="5">
    <source>
        <dbReference type="ARBA" id="ARBA00022679"/>
    </source>
</evidence>
<keyword evidence="2" id="KW-0813">Transport</keyword>
<name>A0A0R2K6K9_9LACO</name>
<evidence type="ECO:0000256" key="6">
    <source>
        <dbReference type="ARBA" id="ARBA00022683"/>
    </source>
</evidence>
<evidence type="ECO:0000313" key="9">
    <source>
        <dbReference type="EMBL" id="KRN82949.1"/>
    </source>
</evidence>
<dbReference type="KEGG" id="laca:LAC1533_0412"/>
<keyword evidence="6" id="KW-0598">Phosphotransferase system</keyword>
<dbReference type="PANTHER" id="PTHR33799">
    <property type="entry name" value="PTS PERMEASE-RELATED-RELATED"/>
    <property type="match status" value="1"/>
</dbReference>
<reference evidence="12" key="3">
    <citation type="submission" date="2016-11" db="EMBL/GenBank/DDBJ databases">
        <authorList>
            <person name="Papadimitriou K."/>
        </authorList>
    </citation>
    <scope>NUCLEOTIDE SEQUENCE [LARGE SCALE GENOMIC DNA]</scope>
    <source>
        <strain evidence="12">ACA-DC 1533</strain>
    </source>
</reference>
<proteinExistence type="predicted"/>
<organism evidence="9 11">
    <name type="scientific">Ligilactobacillus acidipiscis</name>
    <dbReference type="NCBI Taxonomy" id="89059"/>
    <lineage>
        <taxon>Bacteria</taxon>
        <taxon>Bacillati</taxon>
        <taxon>Bacillota</taxon>
        <taxon>Bacilli</taxon>
        <taxon>Lactobacillales</taxon>
        <taxon>Lactobacillaceae</taxon>
        <taxon>Ligilactobacillus</taxon>
    </lineage>
</organism>
<dbReference type="EMBL" id="LT630287">
    <property type="protein sequence ID" value="SFV39832.1"/>
    <property type="molecule type" value="Genomic_DNA"/>
</dbReference>
<reference evidence="10" key="2">
    <citation type="submission" date="2016-11" db="EMBL/GenBank/DDBJ databases">
        <authorList>
            <person name="Jaros S."/>
            <person name="Januszkiewicz K."/>
            <person name="Wedrychowicz H."/>
        </authorList>
    </citation>
    <scope>NUCLEOTIDE SEQUENCE [LARGE SCALE GENOMIC DNA]</scope>
    <source>
        <strain evidence="10">ACA-DC 1533</strain>
    </source>
</reference>
<dbReference type="PANTHER" id="PTHR33799:SF1">
    <property type="entry name" value="PTS SYSTEM MANNOSE-SPECIFIC EIIAB COMPONENT-RELATED"/>
    <property type="match status" value="1"/>
</dbReference>
<dbReference type="OrthoDB" id="6578004at2"/>
<evidence type="ECO:0000259" key="8">
    <source>
        <dbReference type="PROSITE" id="PS51096"/>
    </source>
</evidence>
<sequence length="143" mass="16031">MNKFLVASHANFATGAQSKIELFAGKSKNITYIAAYNDENKTLKKQLDDFFKEITRKDRVLVFTDMFGGSVNQQISLRAAKYKNVFIIAGFNLPVVLEALLSAEPITEEFVDKLIQSGRVSLQKVKLQQPTSADDDSDDVFFD</sequence>
<protein>
    <submittedName>
        <fullName evidence="9">PTS system fructose IIA component</fullName>
    </submittedName>
    <submittedName>
        <fullName evidence="10">PTS system, mannose-specific IIA component</fullName>
    </submittedName>
</protein>